<dbReference type="EMBL" id="JAUSVB010000003">
    <property type="protein sequence ID" value="MDQ0374045.1"/>
    <property type="molecule type" value="Genomic_DNA"/>
</dbReference>
<dbReference type="GO" id="GO:0008483">
    <property type="term" value="F:transaminase activity"/>
    <property type="evidence" value="ECO:0007669"/>
    <property type="project" value="UniProtKB-KW"/>
</dbReference>
<dbReference type="Proteomes" id="UP001239626">
    <property type="component" value="Unassembled WGS sequence"/>
</dbReference>
<dbReference type="InterPro" id="IPR000524">
    <property type="entry name" value="Tscrpt_reg_HTH_GntR"/>
</dbReference>
<dbReference type="SMART" id="SM00345">
    <property type="entry name" value="HTH_GNTR"/>
    <property type="match status" value="1"/>
</dbReference>
<evidence type="ECO:0000259" key="6">
    <source>
        <dbReference type="PROSITE" id="PS50949"/>
    </source>
</evidence>
<reference evidence="7 8" key="1">
    <citation type="submission" date="2023-07" db="EMBL/GenBank/DDBJ databases">
        <title>Sorghum-associated microbial communities from plants grown in Nebraska, USA.</title>
        <authorList>
            <person name="Schachtman D."/>
        </authorList>
    </citation>
    <scope>NUCLEOTIDE SEQUENCE [LARGE SCALE GENOMIC DNA]</scope>
    <source>
        <strain evidence="7 8">BE332</strain>
    </source>
</reference>
<dbReference type="CDD" id="cd07377">
    <property type="entry name" value="WHTH_GntR"/>
    <property type="match status" value="1"/>
</dbReference>
<dbReference type="InterPro" id="IPR004839">
    <property type="entry name" value="Aminotransferase_I/II_large"/>
</dbReference>
<dbReference type="SUPFAM" id="SSF53383">
    <property type="entry name" value="PLP-dependent transferases"/>
    <property type="match status" value="1"/>
</dbReference>
<sequence length="463" mass="49244">MTVEWSTSPPPLVLRVDRDAPDLLRDQLQDALRDAIRDGRLVRGERLPSSRALAGELGVARGVVTECYAQLQAEGYLRSQRGSATWVGDAGLPTAEAALPSVEVPPLRVDLRPGLPDLSSFPRADWARCLRDAVRDAPDAVLGYPDGAGVPELREVLAGYLRRVRNAHARASEVVVCAGFAQGLHLVLQALVARGLTTLAVEDPGDRDSHAVAAGLGIRVVPVPVDADGIVVEALGEAGAVLVTPAHQSPTGVLLSARRRQELVAWARERDAAILEDDYDAEFRYGDEPVGALQGLAPDRVVLLGSVSKSLAPGLRLGWVVCPPELVRSVADGKALADRGSPVLDQLALAWMVRSGRYDRHLRRMRVRYAQRRAVLVGALREHAPGVRVGGLAAGFHVVATLPPGVSEEEVIAAARERSVGLYPMSGYRTSSVAAGPQLVLGYGNVRTPAVADAILRVADLLG</sequence>
<evidence type="ECO:0000313" key="7">
    <source>
        <dbReference type="EMBL" id="MDQ0374045.1"/>
    </source>
</evidence>
<evidence type="ECO:0000313" key="8">
    <source>
        <dbReference type="Proteomes" id="UP001239626"/>
    </source>
</evidence>
<evidence type="ECO:0000256" key="5">
    <source>
        <dbReference type="ARBA" id="ARBA00023163"/>
    </source>
</evidence>
<dbReference type="InterPro" id="IPR015421">
    <property type="entry name" value="PyrdxlP-dep_Trfase_major"/>
</dbReference>
<dbReference type="SUPFAM" id="SSF46785">
    <property type="entry name" value="Winged helix' DNA-binding domain"/>
    <property type="match status" value="1"/>
</dbReference>
<comment type="similarity">
    <text evidence="1">In the C-terminal section; belongs to the class-I pyridoxal-phosphate-dependent aminotransferase family.</text>
</comment>
<keyword evidence="3" id="KW-0805">Transcription regulation</keyword>
<comment type="caution">
    <text evidence="7">The sequence shown here is derived from an EMBL/GenBank/DDBJ whole genome shotgun (WGS) entry which is preliminary data.</text>
</comment>
<dbReference type="Gene3D" id="1.10.10.10">
    <property type="entry name" value="Winged helix-like DNA-binding domain superfamily/Winged helix DNA-binding domain"/>
    <property type="match status" value="1"/>
</dbReference>
<evidence type="ECO:0000256" key="4">
    <source>
        <dbReference type="ARBA" id="ARBA00023125"/>
    </source>
</evidence>
<dbReference type="Pfam" id="PF00155">
    <property type="entry name" value="Aminotran_1_2"/>
    <property type="match status" value="1"/>
</dbReference>
<evidence type="ECO:0000256" key="1">
    <source>
        <dbReference type="ARBA" id="ARBA00005384"/>
    </source>
</evidence>
<dbReference type="Gene3D" id="3.40.640.10">
    <property type="entry name" value="Type I PLP-dependent aspartate aminotransferase-like (Major domain)"/>
    <property type="match status" value="1"/>
</dbReference>
<dbReference type="PANTHER" id="PTHR46577">
    <property type="entry name" value="HTH-TYPE TRANSCRIPTIONAL REGULATORY PROTEIN GABR"/>
    <property type="match status" value="1"/>
</dbReference>
<evidence type="ECO:0000256" key="2">
    <source>
        <dbReference type="ARBA" id="ARBA00022898"/>
    </source>
</evidence>
<dbReference type="InterPro" id="IPR036390">
    <property type="entry name" value="WH_DNA-bd_sf"/>
</dbReference>
<name>A0ABU0EFJ9_9CELL</name>
<dbReference type="RefSeq" id="WP_307492488.1">
    <property type="nucleotide sequence ID" value="NZ_JAUSVB010000003.1"/>
</dbReference>
<dbReference type="PROSITE" id="PS50949">
    <property type="entry name" value="HTH_GNTR"/>
    <property type="match status" value="1"/>
</dbReference>
<proteinExistence type="inferred from homology"/>
<keyword evidence="8" id="KW-1185">Reference proteome</keyword>
<dbReference type="InterPro" id="IPR015424">
    <property type="entry name" value="PyrdxlP-dep_Trfase"/>
</dbReference>
<evidence type="ECO:0000256" key="3">
    <source>
        <dbReference type="ARBA" id="ARBA00023015"/>
    </source>
</evidence>
<dbReference type="CDD" id="cd00609">
    <property type="entry name" value="AAT_like"/>
    <property type="match status" value="1"/>
</dbReference>
<dbReference type="PRINTS" id="PR00035">
    <property type="entry name" value="HTHGNTR"/>
</dbReference>
<organism evidence="7 8">
    <name type="scientific">Cellulomonas humilata</name>
    <dbReference type="NCBI Taxonomy" id="144055"/>
    <lineage>
        <taxon>Bacteria</taxon>
        <taxon>Bacillati</taxon>
        <taxon>Actinomycetota</taxon>
        <taxon>Actinomycetes</taxon>
        <taxon>Micrococcales</taxon>
        <taxon>Cellulomonadaceae</taxon>
        <taxon>Cellulomonas</taxon>
    </lineage>
</organism>
<dbReference type="Pfam" id="PF00392">
    <property type="entry name" value="GntR"/>
    <property type="match status" value="1"/>
</dbReference>
<dbReference type="InterPro" id="IPR036388">
    <property type="entry name" value="WH-like_DNA-bd_sf"/>
</dbReference>
<dbReference type="PANTHER" id="PTHR46577:SF1">
    <property type="entry name" value="HTH-TYPE TRANSCRIPTIONAL REGULATORY PROTEIN GABR"/>
    <property type="match status" value="1"/>
</dbReference>
<keyword evidence="7" id="KW-0032">Aminotransferase</keyword>
<feature type="domain" description="HTH gntR-type" evidence="6">
    <location>
        <begin position="22"/>
        <end position="90"/>
    </location>
</feature>
<protein>
    <submittedName>
        <fullName evidence="7">GntR family transcriptional regulator/MocR family aminotransferase</fullName>
    </submittedName>
</protein>
<keyword evidence="5" id="KW-0804">Transcription</keyword>
<keyword evidence="4" id="KW-0238">DNA-binding</keyword>
<dbReference type="InterPro" id="IPR051446">
    <property type="entry name" value="HTH_trans_reg/aminotransferase"/>
</dbReference>
<gene>
    <name evidence="7" type="ORF">J2X26_002366</name>
</gene>
<keyword evidence="7" id="KW-0808">Transferase</keyword>
<keyword evidence="2" id="KW-0663">Pyridoxal phosphate</keyword>
<accession>A0ABU0EFJ9</accession>